<dbReference type="EMBL" id="MFZH01000032">
    <property type="protein sequence ID" value="OGK18432.1"/>
    <property type="molecule type" value="Genomic_DNA"/>
</dbReference>
<sequence length="218" mass="24366">MAAEDGFSPELEALRGATTLEVARFVIGNLPQVSYVALRPYVYVPNTPSGDEQQIPVSREDFLHGSTVEDIIAGTPEDYNVALDSRLWLEGQEPGEEPAAHLPMMDLSVPKSPYAVDFVRERFGIEILPEFGGGFLIETNKSYHFLGRQLFPASRYLNFTSRMLRAAQVTQVHKGVERIHTHIADYRYISYSLERGSTGLRLTARADKVVEPRVVGII</sequence>
<organism evidence="1 2">
    <name type="scientific">Candidatus Roizmanbacteria bacterium RIFCSPHIGHO2_01_FULL_39_24</name>
    <dbReference type="NCBI Taxonomy" id="1802032"/>
    <lineage>
        <taxon>Bacteria</taxon>
        <taxon>Candidatus Roizmaniibacteriota</taxon>
    </lineage>
</organism>
<dbReference type="InterPro" id="IPR056250">
    <property type="entry name" value="AEP-like"/>
</dbReference>
<dbReference type="Pfam" id="PF24387">
    <property type="entry name" value="AEP-like"/>
    <property type="match status" value="1"/>
</dbReference>
<evidence type="ECO:0000313" key="1">
    <source>
        <dbReference type="EMBL" id="OGK18432.1"/>
    </source>
</evidence>
<accession>A0A1F7GIS3</accession>
<name>A0A1F7GIS3_9BACT</name>
<proteinExistence type="predicted"/>
<reference evidence="1 2" key="1">
    <citation type="journal article" date="2016" name="Nat. Commun.">
        <title>Thousands of microbial genomes shed light on interconnected biogeochemical processes in an aquifer system.</title>
        <authorList>
            <person name="Anantharaman K."/>
            <person name="Brown C.T."/>
            <person name="Hug L.A."/>
            <person name="Sharon I."/>
            <person name="Castelle C.J."/>
            <person name="Probst A.J."/>
            <person name="Thomas B.C."/>
            <person name="Singh A."/>
            <person name="Wilkins M.J."/>
            <person name="Karaoz U."/>
            <person name="Brodie E.L."/>
            <person name="Williams K.H."/>
            <person name="Hubbard S.S."/>
            <person name="Banfield J.F."/>
        </authorList>
    </citation>
    <scope>NUCLEOTIDE SEQUENCE [LARGE SCALE GENOMIC DNA]</scope>
</reference>
<dbReference type="Proteomes" id="UP000176850">
    <property type="component" value="Unassembled WGS sequence"/>
</dbReference>
<gene>
    <name evidence="1" type="ORF">A2799_03925</name>
</gene>
<evidence type="ECO:0000313" key="2">
    <source>
        <dbReference type="Proteomes" id="UP000176850"/>
    </source>
</evidence>
<dbReference type="AlphaFoldDB" id="A0A1F7GIS3"/>
<protein>
    <submittedName>
        <fullName evidence="1">Uncharacterized protein</fullName>
    </submittedName>
</protein>
<comment type="caution">
    <text evidence="1">The sequence shown here is derived from an EMBL/GenBank/DDBJ whole genome shotgun (WGS) entry which is preliminary data.</text>
</comment>